<dbReference type="OrthoDB" id="5460251at2"/>
<dbReference type="Proteomes" id="UP000199053">
    <property type="component" value="Unassembled WGS sequence"/>
</dbReference>
<reference evidence="2" key="1">
    <citation type="submission" date="2016-10" db="EMBL/GenBank/DDBJ databases">
        <authorList>
            <person name="Varghese N."/>
            <person name="Submissions S."/>
        </authorList>
    </citation>
    <scope>NUCLEOTIDE SEQUENCE [LARGE SCALE GENOMIC DNA]</scope>
    <source>
        <strain evidence="2">DSM 16995</strain>
    </source>
</reference>
<gene>
    <name evidence="1" type="ORF">SAMN05660337_1466</name>
</gene>
<organism evidence="1 2">
    <name type="scientific">Maridesulfovibrio ferrireducens</name>
    <dbReference type="NCBI Taxonomy" id="246191"/>
    <lineage>
        <taxon>Bacteria</taxon>
        <taxon>Pseudomonadati</taxon>
        <taxon>Thermodesulfobacteriota</taxon>
        <taxon>Desulfovibrionia</taxon>
        <taxon>Desulfovibrionales</taxon>
        <taxon>Desulfovibrionaceae</taxon>
        <taxon>Maridesulfovibrio</taxon>
    </lineage>
</organism>
<dbReference type="RefSeq" id="WP_092159671.1">
    <property type="nucleotide sequence ID" value="NZ_FNGA01000002.1"/>
</dbReference>
<keyword evidence="2" id="KW-1185">Reference proteome</keyword>
<evidence type="ECO:0000313" key="1">
    <source>
        <dbReference type="EMBL" id="SDK85480.1"/>
    </source>
</evidence>
<proteinExistence type="predicted"/>
<accession>A0A1G9FAR7</accession>
<dbReference type="AlphaFoldDB" id="A0A1G9FAR7"/>
<evidence type="ECO:0000313" key="2">
    <source>
        <dbReference type="Proteomes" id="UP000199053"/>
    </source>
</evidence>
<dbReference type="EMBL" id="FNGA01000002">
    <property type="protein sequence ID" value="SDK85480.1"/>
    <property type="molecule type" value="Genomic_DNA"/>
</dbReference>
<name>A0A1G9FAR7_9BACT</name>
<sequence length="77" mass="8538">MNKDFDDVVTELNYIAAALDFLGEAMECYESEGKKLNKGGVSYIAKVIGERSSRVADLCWNIKLSYKNLPIADSVES</sequence>
<protein>
    <submittedName>
        <fullName evidence="1">Uncharacterized protein</fullName>
    </submittedName>
</protein>